<evidence type="ECO:0000313" key="1">
    <source>
        <dbReference type="EMBL" id="SIS85276.1"/>
    </source>
</evidence>
<evidence type="ECO:0000313" key="2">
    <source>
        <dbReference type="Proteomes" id="UP000186795"/>
    </source>
</evidence>
<dbReference type="RefSeq" id="WP_076525043.1">
    <property type="nucleotide sequence ID" value="NZ_CP048103.1"/>
</dbReference>
<protein>
    <submittedName>
        <fullName evidence="1">Uncharacterized protein</fullName>
    </submittedName>
</protein>
<dbReference type="OrthoDB" id="6556312at2"/>
<proteinExistence type="predicted"/>
<dbReference type="AlphaFoldDB" id="A0A1N7MGK1"/>
<name>A0A1N7MGK1_9BACL</name>
<keyword evidence="2" id="KW-1185">Reference proteome</keyword>
<gene>
    <name evidence="1" type="ORF">SAMN05421790_10684</name>
</gene>
<sequence length="106" mass="11609">MKPKDYEITMKKGTQTSRMLIWDFAAEDGDIVEVRVNGKTINSRVHLLNEPKAIEIPVPGKVEIIGVKDGVGGITYGVKFPGNVSNRAYFNVAPEGSSNTYTVLEP</sequence>
<dbReference type="EMBL" id="FTOD01000006">
    <property type="protein sequence ID" value="SIS85276.1"/>
    <property type="molecule type" value="Genomic_DNA"/>
</dbReference>
<dbReference type="Proteomes" id="UP000186795">
    <property type="component" value="Unassembled WGS sequence"/>
</dbReference>
<accession>A0A1N7MGK1</accession>
<organism evidence="1 2">
    <name type="scientific">Kroppenstedtia eburnea</name>
    <dbReference type="NCBI Taxonomy" id="714067"/>
    <lineage>
        <taxon>Bacteria</taxon>
        <taxon>Bacillati</taxon>
        <taxon>Bacillota</taxon>
        <taxon>Bacilli</taxon>
        <taxon>Bacillales</taxon>
        <taxon>Thermoactinomycetaceae</taxon>
        <taxon>Kroppenstedtia</taxon>
    </lineage>
</organism>
<reference evidence="2" key="1">
    <citation type="submission" date="2017-01" db="EMBL/GenBank/DDBJ databases">
        <authorList>
            <person name="Varghese N."/>
            <person name="Submissions S."/>
        </authorList>
    </citation>
    <scope>NUCLEOTIDE SEQUENCE [LARGE SCALE GENOMIC DNA]</scope>
    <source>
        <strain evidence="2">DSM 45196</strain>
    </source>
</reference>